<dbReference type="OrthoDB" id="10670059at2759"/>
<sequence length="412" mass="44611">MPSFKSEPQSPSTAGPNSLYSLDGGGPSGGKKPAEATSPRYLYYRLYTKDGPIESYNPIYSNDPFTSRILPKSLTPPHTTSLVKKHLCKIEGFSGSSAILFESLPSNAALNDITLLQLCGHFGLSSREPMALVVNVAEAERLPQSLASVGLAQAGLWPSGRAGTSLTVALSSGFALFLAKILSSALTDRLLCIIVVFAFTLVTGIVLERPSRTTRSLAPRTENKSIEDLHPPEKRYIYYRVYDDEGEVNSKTAFDKSDACLGYVDTLSVAPPHTVASLKSRIMKVEGIQDQKIQLFEDINGKVLMKDADRALFFAETFPGCAEDDPLAVVYDSKTPGSTSTMTKAIRAKSSYRPDNQNMLTAWHAFGQGEILHTDGVKTTSLYTFSNGAQSSHTGYIAVNSAGKGAFVQERR</sequence>
<organism evidence="3 4">
    <name type="scientific">Laccaria amethystina LaAM-08-1</name>
    <dbReference type="NCBI Taxonomy" id="1095629"/>
    <lineage>
        <taxon>Eukaryota</taxon>
        <taxon>Fungi</taxon>
        <taxon>Dikarya</taxon>
        <taxon>Basidiomycota</taxon>
        <taxon>Agaricomycotina</taxon>
        <taxon>Agaricomycetes</taxon>
        <taxon>Agaricomycetidae</taxon>
        <taxon>Agaricales</taxon>
        <taxon>Agaricineae</taxon>
        <taxon>Hydnangiaceae</taxon>
        <taxon>Laccaria</taxon>
    </lineage>
</organism>
<accession>A0A0C9XSA9</accession>
<reference evidence="4" key="2">
    <citation type="submission" date="2015-01" db="EMBL/GenBank/DDBJ databases">
        <title>Evolutionary Origins and Diversification of the Mycorrhizal Mutualists.</title>
        <authorList>
            <consortium name="DOE Joint Genome Institute"/>
            <consortium name="Mycorrhizal Genomics Consortium"/>
            <person name="Kohler A."/>
            <person name="Kuo A."/>
            <person name="Nagy L.G."/>
            <person name="Floudas D."/>
            <person name="Copeland A."/>
            <person name="Barry K.W."/>
            <person name="Cichocki N."/>
            <person name="Veneault-Fourrey C."/>
            <person name="LaButti K."/>
            <person name="Lindquist E.A."/>
            <person name="Lipzen A."/>
            <person name="Lundell T."/>
            <person name="Morin E."/>
            <person name="Murat C."/>
            <person name="Riley R."/>
            <person name="Ohm R."/>
            <person name="Sun H."/>
            <person name="Tunlid A."/>
            <person name="Henrissat B."/>
            <person name="Grigoriev I.V."/>
            <person name="Hibbett D.S."/>
            <person name="Martin F."/>
        </authorList>
    </citation>
    <scope>NUCLEOTIDE SEQUENCE [LARGE SCALE GENOMIC DNA]</scope>
    <source>
        <strain evidence="4">LaAM-08-1</strain>
    </source>
</reference>
<dbReference type="CDD" id="cd17039">
    <property type="entry name" value="Ubl_ubiquitin_like"/>
    <property type="match status" value="1"/>
</dbReference>
<evidence type="ECO:0000256" key="1">
    <source>
        <dbReference type="SAM" id="MobiDB-lite"/>
    </source>
</evidence>
<feature type="compositionally biased region" description="Polar residues" evidence="1">
    <location>
        <begin position="1"/>
        <end position="20"/>
    </location>
</feature>
<dbReference type="HOGENOM" id="CLU_033651_2_1_1"/>
<feature type="transmembrane region" description="Helical" evidence="2">
    <location>
        <begin position="188"/>
        <end position="207"/>
    </location>
</feature>
<gene>
    <name evidence="3" type="ORF">K443DRAFT_4503</name>
</gene>
<evidence type="ECO:0000313" key="4">
    <source>
        <dbReference type="Proteomes" id="UP000054477"/>
    </source>
</evidence>
<dbReference type="AlphaFoldDB" id="A0A0C9XSA9"/>
<name>A0A0C9XSA9_9AGAR</name>
<keyword evidence="2" id="KW-0472">Membrane</keyword>
<feature type="region of interest" description="Disordered" evidence="1">
    <location>
        <begin position="1"/>
        <end position="34"/>
    </location>
</feature>
<reference evidence="3 4" key="1">
    <citation type="submission" date="2014-04" db="EMBL/GenBank/DDBJ databases">
        <authorList>
            <consortium name="DOE Joint Genome Institute"/>
            <person name="Kuo A."/>
            <person name="Kohler A."/>
            <person name="Nagy L.G."/>
            <person name="Floudas D."/>
            <person name="Copeland A."/>
            <person name="Barry K.W."/>
            <person name="Cichocki N."/>
            <person name="Veneault-Fourrey C."/>
            <person name="LaButti K."/>
            <person name="Lindquist E.A."/>
            <person name="Lipzen A."/>
            <person name="Lundell T."/>
            <person name="Morin E."/>
            <person name="Murat C."/>
            <person name="Sun H."/>
            <person name="Tunlid A."/>
            <person name="Henrissat B."/>
            <person name="Grigoriev I.V."/>
            <person name="Hibbett D.S."/>
            <person name="Martin F."/>
            <person name="Nordberg H.P."/>
            <person name="Cantor M.N."/>
            <person name="Hua S.X."/>
        </authorList>
    </citation>
    <scope>NUCLEOTIDE SEQUENCE [LARGE SCALE GENOMIC DNA]</scope>
    <source>
        <strain evidence="3 4">LaAM-08-1</strain>
    </source>
</reference>
<evidence type="ECO:0000256" key="2">
    <source>
        <dbReference type="SAM" id="Phobius"/>
    </source>
</evidence>
<dbReference type="EMBL" id="KN838568">
    <property type="protein sequence ID" value="KIK04524.1"/>
    <property type="molecule type" value="Genomic_DNA"/>
</dbReference>
<dbReference type="Proteomes" id="UP000054477">
    <property type="component" value="Unassembled WGS sequence"/>
</dbReference>
<keyword evidence="4" id="KW-1185">Reference proteome</keyword>
<protein>
    <submittedName>
        <fullName evidence="3">Uncharacterized protein</fullName>
    </submittedName>
</protein>
<keyword evidence="2" id="KW-0812">Transmembrane</keyword>
<keyword evidence="2" id="KW-1133">Transmembrane helix</keyword>
<evidence type="ECO:0000313" key="3">
    <source>
        <dbReference type="EMBL" id="KIK04524.1"/>
    </source>
</evidence>
<proteinExistence type="predicted"/>